<dbReference type="OMA" id="TVWSHCM"/>
<dbReference type="PANTHER" id="PTHR10903:SF107">
    <property type="entry name" value="GTPASE IMAP FAMILY MEMBER 4-LIKE-RELATED"/>
    <property type="match status" value="1"/>
</dbReference>
<evidence type="ECO:0000256" key="2">
    <source>
        <dbReference type="ARBA" id="ARBA00022741"/>
    </source>
</evidence>
<dbReference type="InterPro" id="IPR045058">
    <property type="entry name" value="GIMA/IAN/Toc"/>
</dbReference>
<keyword evidence="3" id="KW-0342">GTP-binding</keyword>
<dbReference type="Gene3D" id="3.40.50.300">
    <property type="entry name" value="P-loop containing nucleotide triphosphate hydrolases"/>
    <property type="match status" value="1"/>
</dbReference>
<evidence type="ECO:0000256" key="3">
    <source>
        <dbReference type="ARBA" id="ARBA00023134"/>
    </source>
</evidence>
<reference evidence="6 7" key="1">
    <citation type="journal article" date="2011" name="Genome Biol. Evol.">
        <title>Integration of the genetic map and genome assembly of fugu facilitates insights into distinct features of genome evolution in teleosts and mammals.</title>
        <authorList>
            <person name="Kai W."/>
            <person name="Kikuchi K."/>
            <person name="Tohari S."/>
            <person name="Chew A.K."/>
            <person name="Tay A."/>
            <person name="Fujiwara A."/>
            <person name="Hosoya S."/>
            <person name="Suetake H."/>
            <person name="Naruse K."/>
            <person name="Brenner S."/>
            <person name="Suzuki Y."/>
            <person name="Venkatesh B."/>
        </authorList>
    </citation>
    <scope>NUCLEOTIDE SEQUENCE [LARGE SCALE GENOMIC DNA]</scope>
</reference>
<dbReference type="Pfam" id="PF04548">
    <property type="entry name" value="AIG1"/>
    <property type="match status" value="1"/>
</dbReference>
<dbReference type="AlphaFoldDB" id="A0A3B5K9D3"/>
<dbReference type="SUPFAM" id="SSF52540">
    <property type="entry name" value="P-loop containing nucleoside triphosphate hydrolases"/>
    <property type="match status" value="1"/>
</dbReference>
<accession>A0A3B5K9D3</accession>
<keyword evidence="7" id="KW-1185">Reference proteome</keyword>
<evidence type="ECO:0000259" key="5">
    <source>
        <dbReference type="Pfam" id="PF04548"/>
    </source>
</evidence>
<evidence type="ECO:0000313" key="6">
    <source>
        <dbReference type="Ensembl" id="ENSTRUP00000052009.2"/>
    </source>
</evidence>
<dbReference type="PANTHER" id="PTHR10903">
    <property type="entry name" value="GTPASE, IMAP FAMILY MEMBER-RELATED"/>
    <property type="match status" value="1"/>
</dbReference>
<sequence length="272" mass="30100">LHMRNSRNAKGNDSHPRLNSGKSSLGNVILGKEEFATGERTSCSRRVGVVCGRWLTVVDTPGWWCDFSSEDTSGLVKREIRSSVSLCPPGPHAFLVVVKASSGFPERRRRAVEEHVALLGEGVWDHCVVVFTSEVSSAQTREEGEQTGLRWLAEKCGHRCHAVGSGGDGEVAQLLEKILQLVRENGNRAFETGRQVLRAMAAESGRAEEEAQRRFLRVKKQRSLARGEQNPRRFLSVAFVVPLRFDRARSALGVKLQLQVRAESDTSARAVE</sequence>
<dbReference type="InterPro" id="IPR006703">
    <property type="entry name" value="G_AIG1"/>
</dbReference>
<dbReference type="GO" id="GO:0005525">
    <property type="term" value="F:GTP binding"/>
    <property type="evidence" value="ECO:0007669"/>
    <property type="project" value="UniProtKB-KW"/>
</dbReference>
<evidence type="ECO:0000256" key="4">
    <source>
        <dbReference type="SAM" id="MobiDB-lite"/>
    </source>
</evidence>
<name>A0A3B5K9D3_TAKRU</name>
<reference evidence="6" key="3">
    <citation type="submission" date="2025-09" db="UniProtKB">
        <authorList>
            <consortium name="Ensembl"/>
        </authorList>
    </citation>
    <scope>IDENTIFICATION</scope>
</reference>
<dbReference type="InParanoid" id="A0A3B5K9D3"/>
<keyword evidence="2" id="KW-0547">Nucleotide-binding</keyword>
<comment type="similarity">
    <text evidence="1">Belongs to the TRAFAC class TrmE-Era-EngA-EngB-Septin-like GTPase superfamily. AIG1/Toc34/Toc159-like paraseptin GTPase family. IAN subfamily.</text>
</comment>
<feature type="region of interest" description="Disordered" evidence="4">
    <location>
        <begin position="1"/>
        <end position="25"/>
    </location>
</feature>
<evidence type="ECO:0000256" key="1">
    <source>
        <dbReference type="ARBA" id="ARBA00008535"/>
    </source>
</evidence>
<dbReference type="Ensembl" id="ENSTRUT00000053151.2">
    <property type="protein sequence ID" value="ENSTRUP00000052009.2"/>
    <property type="gene ID" value="ENSTRUG00000020422.2"/>
</dbReference>
<organism evidence="6 7">
    <name type="scientific">Takifugu rubripes</name>
    <name type="common">Japanese pufferfish</name>
    <name type="synonym">Fugu rubripes</name>
    <dbReference type="NCBI Taxonomy" id="31033"/>
    <lineage>
        <taxon>Eukaryota</taxon>
        <taxon>Metazoa</taxon>
        <taxon>Chordata</taxon>
        <taxon>Craniata</taxon>
        <taxon>Vertebrata</taxon>
        <taxon>Euteleostomi</taxon>
        <taxon>Actinopterygii</taxon>
        <taxon>Neopterygii</taxon>
        <taxon>Teleostei</taxon>
        <taxon>Neoteleostei</taxon>
        <taxon>Acanthomorphata</taxon>
        <taxon>Eupercaria</taxon>
        <taxon>Tetraodontiformes</taxon>
        <taxon>Tetradontoidea</taxon>
        <taxon>Tetraodontidae</taxon>
        <taxon>Takifugu</taxon>
    </lineage>
</organism>
<proteinExistence type="inferred from homology"/>
<feature type="domain" description="AIG1-type G" evidence="5">
    <location>
        <begin position="19"/>
        <end position="192"/>
    </location>
</feature>
<evidence type="ECO:0000313" key="7">
    <source>
        <dbReference type="Proteomes" id="UP000005226"/>
    </source>
</evidence>
<dbReference type="STRING" id="31033.ENSTRUP00000052009"/>
<protein>
    <recommendedName>
        <fullName evidence="5">AIG1-type G domain-containing protein</fullName>
    </recommendedName>
</protein>
<dbReference type="GeneTree" id="ENSGT00940000162556"/>
<dbReference type="InterPro" id="IPR027417">
    <property type="entry name" value="P-loop_NTPase"/>
</dbReference>
<dbReference type="Proteomes" id="UP000005226">
    <property type="component" value="Chromosome 5"/>
</dbReference>
<reference evidence="6" key="2">
    <citation type="submission" date="2025-08" db="UniProtKB">
        <authorList>
            <consortium name="Ensembl"/>
        </authorList>
    </citation>
    <scope>IDENTIFICATION</scope>
</reference>